<dbReference type="EMBL" id="KZ678131">
    <property type="protein sequence ID" value="PSN71275.1"/>
    <property type="molecule type" value="Genomic_DNA"/>
</dbReference>
<gene>
    <name evidence="2" type="ORF">BS50DRAFT_279617</name>
</gene>
<evidence type="ECO:0000313" key="3">
    <source>
        <dbReference type="Proteomes" id="UP000240883"/>
    </source>
</evidence>
<keyword evidence="3" id="KW-1185">Reference proteome</keyword>
<sequence length="132" mass="15174">MLHLLRRLLLVFVLHFLISSSRWIGWPCLHVHVHGGVHGACFNLFPLSAAFLLSAVFFFFPNLVLVRFPCSYLAYMFPYSLELTLESIRGGVRHGFDLGPALSGVRRRRRQHQCICDDEDSAWMVGWLDART</sequence>
<reference evidence="2 3" key="1">
    <citation type="journal article" date="2018" name="Front. Microbiol.">
        <title>Genome-Wide Analysis of Corynespora cassiicola Leaf Fall Disease Putative Effectors.</title>
        <authorList>
            <person name="Lopez D."/>
            <person name="Ribeiro S."/>
            <person name="Label P."/>
            <person name="Fumanal B."/>
            <person name="Venisse J.S."/>
            <person name="Kohler A."/>
            <person name="de Oliveira R.R."/>
            <person name="Labutti K."/>
            <person name="Lipzen A."/>
            <person name="Lail K."/>
            <person name="Bauer D."/>
            <person name="Ohm R.A."/>
            <person name="Barry K.W."/>
            <person name="Spatafora J."/>
            <person name="Grigoriev I.V."/>
            <person name="Martin F.M."/>
            <person name="Pujade-Renaud V."/>
        </authorList>
    </citation>
    <scope>NUCLEOTIDE SEQUENCE [LARGE SCALE GENOMIC DNA]</scope>
    <source>
        <strain evidence="2 3">Philippines</strain>
    </source>
</reference>
<organism evidence="2 3">
    <name type="scientific">Corynespora cassiicola Philippines</name>
    <dbReference type="NCBI Taxonomy" id="1448308"/>
    <lineage>
        <taxon>Eukaryota</taxon>
        <taxon>Fungi</taxon>
        <taxon>Dikarya</taxon>
        <taxon>Ascomycota</taxon>
        <taxon>Pezizomycotina</taxon>
        <taxon>Dothideomycetes</taxon>
        <taxon>Pleosporomycetidae</taxon>
        <taxon>Pleosporales</taxon>
        <taxon>Corynesporascaceae</taxon>
        <taxon>Corynespora</taxon>
    </lineage>
</organism>
<accession>A0A2T2P0R7</accession>
<keyword evidence="1" id="KW-0472">Membrane</keyword>
<keyword evidence="1" id="KW-0812">Transmembrane</keyword>
<name>A0A2T2P0R7_CORCC</name>
<evidence type="ECO:0000313" key="2">
    <source>
        <dbReference type="EMBL" id="PSN71275.1"/>
    </source>
</evidence>
<keyword evidence="1" id="KW-1133">Transmembrane helix</keyword>
<evidence type="ECO:0000256" key="1">
    <source>
        <dbReference type="SAM" id="Phobius"/>
    </source>
</evidence>
<protein>
    <submittedName>
        <fullName evidence="2">Uncharacterized protein</fullName>
    </submittedName>
</protein>
<dbReference type="AlphaFoldDB" id="A0A2T2P0R7"/>
<dbReference type="Proteomes" id="UP000240883">
    <property type="component" value="Unassembled WGS sequence"/>
</dbReference>
<feature type="transmembrane region" description="Helical" evidence="1">
    <location>
        <begin position="46"/>
        <end position="66"/>
    </location>
</feature>
<proteinExistence type="predicted"/>